<reference evidence="2 3" key="1">
    <citation type="journal article" date="2018" name="MBio">
        <title>Comparative Genomics Reveals the Core Gene Toolbox for the Fungus-Insect Symbiosis.</title>
        <authorList>
            <person name="Wang Y."/>
            <person name="Stata M."/>
            <person name="Wang W."/>
            <person name="Stajich J.E."/>
            <person name="White M.M."/>
            <person name="Moncalvo J.M."/>
        </authorList>
    </citation>
    <scope>NUCLEOTIDE SEQUENCE [LARGE SCALE GENOMIC DNA]</scope>
    <source>
        <strain evidence="2 3">SC-DP-2</strain>
    </source>
</reference>
<sequence length="104" mass="11982">MGTIPIIPNPRNLRKAATELKVYLKLEETLPSIKSDFFRPSLSEIDSKRYFGAYPRNKGIFYDPRLSNGISVSDYSKSIPRPSKRKISAREEQDSFADSLERKR</sequence>
<protein>
    <submittedName>
        <fullName evidence="2">Uncharacterized protein</fullName>
    </submittedName>
</protein>
<evidence type="ECO:0000313" key="3">
    <source>
        <dbReference type="Proteomes" id="UP000245609"/>
    </source>
</evidence>
<keyword evidence="3" id="KW-1185">Reference proteome</keyword>
<accession>A0A2T9ZC45</accession>
<comment type="caution">
    <text evidence="2">The sequence shown here is derived from an EMBL/GenBank/DDBJ whole genome shotgun (WGS) entry which is preliminary data.</text>
</comment>
<name>A0A2T9ZC45_9FUNG</name>
<evidence type="ECO:0000256" key="1">
    <source>
        <dbReference type="SAM" id="MobiDB-lite"/>
    </source>
</evidence>
<feature type="non-terminal residue" evidence="2">
    <location>
        <position position="104"/>
    </location>
</feature>
<organism evidence="2 3">
    <name type="scientific">Smittium megazygosporum</name>
    <dbReference type="NCBI Taxonomy" id="133381"/>
    <lineage>
        <taxon>Eukaryota</taxon>
        <taxon>Fungi</taxon>
        <taxon>Fungi incertae sedis</taxon>
        <taxon>Zoopagomycota</taxon>
        <taxon>Kickxellomycotina</taxon>
        <taxon>Harpellomycetes</taxon>
        <taxon>Harpellales</taxon>
        <taxon>Legeriomycetaceae</taxon>
        <taxon>Smittium</taxon>
    </lineage>
</organism>
<gene>
    <name evidence="2" type="ORF">BB560_003449</name>
</gene>
<evidence type="ECO:0000313" key="2">
    <source>
        <dbReference type="EMBL" id="PVV02107.1"/>
    </source>
</evidence>
<dbReference type="EMBL" id="MBFS01000610">
    <property type="protein sequence ID" value="PVV02107.1"/>
    <property type="molecule type" value="Genomic_DNA"/>
</dbReference>
<feature type="region of interest" description="Disordered" evidence="1">
    <location>
        <begin position="66"/>
        <end position="104"/>
    </location>
</feature>
<dbReference type="Proteomes" id="UP000245609">
    <property type="component" value="Unassembled WGS sequence"/>
</dbReference>
<dbReference type="AlphaFoldDB" id="A0A2T9ZC45"/>
<feature type="compositionally biased region" description="Basic and acidic residues" evidence="1">
    <location>
        <begin position="88"/>
        <end position="104"/>
    </location>
</feature>
<proteinExistence type="predicted"/>